<dbReference type="RefSeq" id="XP_019039733.1">
    <property type="nucleotide sequence ID" value="XM_019184077.1"/>
</dbReference>
<keyword evidence="2" id="KW-1185">Reference proteome</keyword>
<organism evidence="1 2">
    <name type="scientific">Wickerhamomyces anomalus (strain ATCC 58044 / CBS 1984 / NCYC 433 / NRRL Y-366-8)</name>
    <name type="common">Yeast</name>
    <name type="synonym">Hansenula anomala</name>
    <dbReference type="NCBI Taxonomy" id="683960"/>
    <lineage>
        <taxon>Eukaryota</taxon>
        <taxon>Fungi</taxon>
        <taxon>Dikarya</taxon>
        <taxon>Ascomycota</taxon>
        <taxon>Saccharomycotina</taxon>
        <taxon>Saccharomycetes</taxon>
        <taxon>Phaffomycetales</taxon>
        <taxon>Wickerhamomycetaceae</taxon>
        <taxon>Wickerhamomyces</taxon>
    </lineage>
</organism>
<dbReference type="AlphaFoldDB" id="A0A1E3P4Y5"/>
<evidence type="ECO:0000313" key="1">
    <source>
        <dbReference type="EMBL" id="ODQ60526.1"/>
    </source>
</evidence>
<dbReference type="OrthoDB" id="1057137at2759"/>
<dbReference type="Proteomes" id="UP000094112">
    <property type="component" value="Unassembled WGS sequence"/>
</dbReference>
<dbReference type="GeneID" id="30201323"/>
<dbReference type="EMBL" id="KV454209">
    <property type="protein sequence ID" value="ODQ60526.1"/>
    <property type="molecule type" value="Genomic_DNA"/>
</dbReference>
<reference evidence="1 2" key="1">
    <citation type="journal article" date="2016" name="Proc. Natl. Acad. Sci. U.S.A.">
        <title>Comparative genomics of biotechnologically important yeasts.</title>
        <authorList>
            <person name="Riley R."/>
            <person name="Haridas S."/>
            <person name="Wolfe K.H."/>
            <person name="Lopes M.R."/>
            <person name="Hittinger C.T."/>
            <person name="Goeker M."/>
            <person name="Salamov A.A."/>
            <person name="Wisecaver J.H."/>
            <person name="Long T.M."/>
            <person name="Calvey C.H."/>
            <person name="Aerts A.L."/>
            <person name="Barry K.W."/>
            <person name="Choi C."/>
            <person name="Clum A."/>
            <person name="Coughlan A.Y."/>
            <person name="Deshpande S."/>
            <person name="Douglass A.P."/>
            <person name="Hanson S.J."/>
            <person name="Klenk H.-P."/>
            <person name="LaButti K.M."/>
            <person name="Lapidus A."/>
            <person name="Lindquist E.A."/>
            <person name="Lipzen A.M."/>
            <person name="Meier-Kolthoff J.P."/>
            <person name="Ohm R.A."/>
            <person name="Otillar R.P."/>
            <person name="Pangilinan J.L."/>
            <person name="Peng Y."/>
            <person name="Rokas A."/>
            <person name="Rosa C.A."/>
            <person name="Scheuner C."/>
            <person name="Sibirny A.A."/>
            <person name="Slot J.C."/>
            <person name="Stielow J.B."/>
            <person name="Sun H."/>
            <person name="Kurtzman C.P."/>
            <person name="Blackwell M."/>
            <person name="Grigoriev I.V."/>
            <person name="Jeffries T.W."/>
        </authorList>
    </citation>
    <scope>NUCLEOTIDE SEQUENCE [LARGE SCALE GENOMIC DNA]</scope>
    <source>
        <strain evidence="2">ATCC 58044 / CBS 1984 / NCYC 433 / NRRL Y-366-8</strain>
    </source>
</reference>
<sequence length="146" mass="16415">MSNDNISKKLDSILGLEIKVSNILDVETIGTVYSYIAVPSTLIIQVPSQTAAGSSFNYKVLRTSNIKSLEVISKKIDSSKIAKITEVDASQVPQITKRNTEAIELKKKLGMRTQLRKDSIYSIPFTKLCQMLDGKERPLSFWMKFR</sequence>
<gene>
    <name evidence="1" type="ORF">WICANDRAFT_67237</name>
</gene>
<proteinExistence type="predicted"/>
<protein>
    <submittedName>
        <fullName evidence="1">Uncharacterized protein</fullName>
    </submittedName>
</protein>
<evidence type="ECO:0000313" key="2">
    <source>
        <dbReference type="Proteomes" id="UP000094112"/>
    </source>
</evidence>
<dbReference type="STRING" id="683960.A0A1E3P4Y5"/>
<accession>A0A1E3P4Y5</accession>
<name>A0A1E3P4Y5_WICAA</name>